<comment type="caution">
    <text evidence="1">The sequence shown here is derived from an EMBL/GenBank/DDBJ whole genome shotgun (WGS) entry which is preliminary data.</text>
</comment>
<evidence type="ECO:0000313" key="1">
    <source>
        <dbReference type="EMBL" id="RNA44040.1"/>
    </source>
</evidence>
<dbReference type="AlphaFoldDB" id="A0A3M7T883"/>
<sequence length="62" mass="7201">MTQRANSSIYLANCLLSLNFHQTQIGPRKRKAEHRLADPIRAKLSRPIFVFVHFFSKSKALF</sequence>
<accession>A0A3M7T883</accession>
<gene>
    <name evidence="1" type="ORF">BpHYR1_043883</name>
</gene>
<name>A0A3M7T883_BRAPC</name>
<organism evidence="1 2">
    <name type="scientific">Brachionus plicatilis</name>
    <name type="common">Marine rotifer</name>
    <name type="synonym">Brachionus muelleri</name>
    <dbReference type="NCBI Taxonomy" id="10195"/>
    <lineage>
        <taxon>Eukaryota</taxon>
        <taxon>Metazoa</taxon>
        <taxon>Spiralia</taxon>
        <taxon>Gnathifera</taxon>
        <taxon>Rotifera</taxon>
        <taxon>Eurotatoria</taxon>
        <taxon>Monogononta</taxon>
        <taxon>Pseudotrocha</taxon>
        <taxon>Ploima</taxon>
        <taxon>Brachionidae</taxon>
        <taxon>Brachionus</taxon>
    </lineage>
</organism>
<evidence type="ECO:0000313" key="2">
    <source>
        <dbReference type="Proteomes" id="UP000276133"/>
    </source>
</evidence>
<reference evidence="1 2" key="1">
    <citation type="journal article" date="2018" name="Sci. Rep.">
        <title>Genomic signatures of local adaptation to the degree of environmental predictability in rotifers.</title>
        <authorList>
            <person name="Franch-Gras L."/>
            <person name="Hahn C."/>
            <person name="Garcia-Roger E.M."/>
            <person name="Carmona M.J."/>
            <person name="Serra M."/>
            <person name="Gomez A."/>
        </authorList>
    </citation>
    <scope>NUCLEOTIDE SEQUENCE [LARGE SCALE GENOMIC DNA]</scope>
    <source>
        <strain evidence="1">HYR1</strain>
    </source>
</reference>
<proteinExistence type="predicted"/>
<keyword evidence="2" id="KW-1185">Reference proteome</keyword>
<protein>
    <submittedName>
        <fullName evidence="1">Uncharacterized protein</fullName>
    </submittedName>
</protein>
<dbReference type="Proteomes" id="UP000276133">
    <property type="component" value="Unassembled WGS sequence"/>
</dbReference>
<dbReference type="EMBL" id="REGN01000163">
    <property type="protein sequence ID" value="RNA44040.1"/>
    <property type="molecule type" value="Genomic_DNA"/>
</dbReference>